<dbReference type="PANTHER" id="PTHR13806">
    <property type="entry name" value="FLOTILLIN-RELATED"/>
    <property type="match status" value="1"/>
</dbReference>
<dbReference type="Proteomes" id="UP000011014">
    <property type="component" value="Unassembled WGS sequence"/>
</dbReference>
<gene>
    <name evidence="3" type="ORF">GSOID_T00031217001</name>
</gene>
<dbReference type="GO" id="GO:2000049">
    <property type="term" value="P:positive regulation of cell-cell adhesion mediated by cadherin"/>
    <property type="evidence" value="ECO:0007669"/>
    <property type="project" value="TreeGrafter"/>
</dbReference>
<name>E4YQI7_OIKDI</name>
<dbReference type="GO" id="GO:0016600">
    <property type="term" value="C:flotillin complex"/>
    <property type="evidence" value="ECO:0007669"/>
    <property type="project" value="TreeGrafter"/>
</dbReference>
<sequence>MEIAAEASRQRLVLEAEAEAELIKLRGEAQAFAINEKAKAEAEQMRKKAEAWKHYKDAAIVDMVLETLPKVALEIAAPIANANKITMVSTGGGDIGAGKLTGEILDVVARLPALVESMTGVKLAQH</sequence>
<dbReference type="GO" id="GO:0070528">
    <property type="term" value="P:protein kinase C signaling"/>
    <property type="evidence" value="ECO:0007669"/>
    <property type="project" value="TreeGrafter"/>
</dbReference>
<evidence type="ECO:0000259" key="2">
    <source>
        <dbReference type="Pfam" id="PF15975"/>
    </source>
</evidence>
<protein>
    <recommendedName>
        <fullName evidence="1">Flotillin</fullName>
    </recommendedName>
</protein>
<feature type="domain" description="Flotillin C-terminal" evidence="2">
    <location>
        <begin position="15"/>
        <end position="101"/>
    </location>
</feature>
<comment type="subcellular location">
    <subcellularLocation>
        <location evidence="1">Membrane</location>
    </subcellularLocation>
    <subcellularLocation>
        <location evidence="1">Endosome</location>
    </subcellularLocation>
</comment>
<dbReference type="GO" id="GO:1901890">
    <property type="term" value="P:positive regulation of cell junction assembly"/>
    <property type="evidence" value="ECO:0007669"/>
    <property type="project" value="TreeGrafter"/>
</dbReference>
<dbReference type="PANTHER" id="PTHR13806:SF46">
    <property type="entry name" value="FLOTILLIN-1-RELATED"/>
    <property type="match status" value="1"/>
</dbReference>
<comment type="similarity">
    <text evidence="1">Belongs to the band 7/mec-2 family. Flotillin subfamily.</text>
</comment>
<dbReference type="GO" id="GO:0045807">
    <property type="term" value="P:positive regulation of endocytosis"/>
    <property type="evidence" value="ECO:0007669"/>
    <property type="project" value="TreeGrafter"/>
</dbReference>
<dbReference type="GO" id="GO:0072659">
    <property type="term" value="P:protein localization to plasma membrane"/>
    <property type="evidence" value="ECO:0007669"/>
    <property type="project" value="TreeGrafter"/>
</dbReference>
<evidence type="ECO:0000313" key="3">
    <source>
        <dbReference type="EMBL" id="CBY37732.1"/>
    </source>
</evidence>
<dbReference type="AlphaFoldDB" id="E4YQI7"/>
<dbReference type="InterPro" id="IPR031905">
    <property type="entry name" value="Flotillin_C"/>
</dbReference>
<dbReference type="EMBL" id="FN655048">
    <property type="protein sequence ID" value="CBY37732.1"/>
    <property type="molecule type" value="Genomic_DNA"/>
</dbReference>
<dbReference type="GO" id="GO:0002020">
    <property type="term" value="F:protease binding"/>
    <property type="evidence" value="ECO:0007669"/>
    <property type="project" value="TreeGrafter"/>
</dbReference>
<reference evidence="3" key="1">
    <citation type="journal article" date="2010" name="Science">
        <title>Plasticity of animal genome architecture unmasked by rapid evolution of a pelagic tunicate.</title>
        <authorList>
            <person name="Denoeud F."/>
            <person name="Henriet S."/>
            <person name="Mungpakdee S."/>
            <person name="Aury J.M."/>
            <person name="Da Silva C."/>
            <person name="Brinkmann H."/>
            <person name="Mikhaleva J."/>
            <person name="Olsen L.C."/>
            <person name="Jubin C."/>
            <person name="Canestro C."/>
            <person name="Bouquet J.M."/>
            <person name="Danks G."/>
            <person name="Poulain J."/>
            <person name="Campsteijn C."/>
            <person name="Adamski M."/>
            <person name="Cross I."/>
            <person name="Yadetie F."/>
            <person name="Muffato M."/>
            <person name="Louis A."/>
            <person name="Butcher S."/>
            <person name="Tsagkogeorga G."/>
            <person name="Konrad A."/>
            <person name="Singh S."/>
            <person name="Jensen M.F."/>
            <person name="Cong E.H."/>
            <person name="Eikeseth-Otteraa H."/>
            <person name="Noel B."/>
            <person name="Anthouard V."/>
            <person name="Porcel B.M."/>
            <person name="Kachouri-Lafond R."/>
            <person name="Nishino A."/>
            <person name="Ugolini M."/>
            <person name="Chourrout P."/>
            <person name="Nishida H."/>
            <person name="Aasland R."/>
            <person name="Huzurbazar S."/>
            <person name="Westhof E."/>
            <person name="Delsuc F."/>
            <person name="Lehrach H."/>
            <person name="Reinhardt R."/>
            <person name="Weissenbach J."/>
            <person name="Roy S.W."/>
            <person name="Artiguenave F."/>
            <person name="Postlethwait J.H."/>
            <person name="Manak J.R."/>
            <person name="Thompson E.M."/>
            <person name="Jaillon O."/>
            <person name="Du Pasquier L."/>
            <person name="Boudinot P."/>
            <person name="Liberles D.A."/>
            <person name="Volff J.N."/>
            <person name="Philippe H."/>
            <person name="Lenhard B."/>
            <person name="Roest Crollius H."/>
            <person name="Wincker P."/>
            <person name="Chourrout D."/>
        </authorList>
    </citation>
    <scope>NUCLEOTIDE SEQUENCE [LARGE SCALE GENOMIC DNA]</scope>
</reference>
<dbReference type="InterPro" id="IPR027705">
    <property type="entry name" value="Flotillin_fam"/>
</dbReference>
<organism evidence="3">
    <name type="scientific">Oikopleura dioica</name>
    <name type="common">Tunicate</name>
    <dbReference type="NCBI Taxonomy" id="34765"/>
    <lineage>
        <taxon>Eukaryota</taxon>
        <taxon>Metazoa</taxon>
        <taxon>Chordata</taxon>
        <taxon>Tunicata</taxon>
        <taxon>Appendicularia</taxon>
        <taxon>Copelata</taxon>
        <taxon>Oikopleuridae</taxon>
        <taxon>Oikopleura</taxon>
    </lineage>
</organism>
<comment type="subunit">
    <text evidence="1">Heterooligomeric complex.</text>
</comment>
<keyword evidence="1" id="KW-0472">Membrane</keyword>
<evidence type="ECO:0000256" key="1">
    <source>
        <dbReference type="RuleBase" id="RU366054"/>
    </source>
</evidence>
<proteinExistence type="inferred from homology"/>
<dbReference type="GO" id="GO:0002090">
    <property type="term" value="P:regulation of receptor internalization"/>
    <property type="evidence" value="ECO:0007669"/>
    <property type="project" value="TreeGrafter"/>
</dbReference>
<dbReference type="Pfam" id="PF15975">
    <property type="entry name" value="Flot"/>
    <property type="match status" value="1"/>
</dbReference>
<accession>E4YQI7</accession>
<dbReference type="GO" id="GO:0005768">
    <property type="term" value="C:endosome"/>
    <property type="evidence" value="ECO:0007669"/>
    <property type="project" value="UniProtKB-SubCell"/>
</dbReference>